<name>A0ABX3GDL1_9BACL</name>
<dbReference type="CDD" id="cd00063">
    <property type="entry name" value="FN3"/>
    <property type="match status" value="1"/>
</dbReference>
<dbReference type="EMBL" id="MPVP01000620">
    <property type="protein sequence ID" value="OMC96161.1"/>
    <property type="molecule type" value="Genomic_DNA"/>
</dbReference>
<accession>A0ABX3GDL1</accession>
<evidence type="ECO:0000313" key="2">
    <source>
        <dbReference type="EMBL" id="OMC96161.1"/>
    </source>
</evidence>
<keyword evidence="3" id="KW-1185">Reference proteome</keyword>
<organism evidence="2 3">
    <name type="scientific">Paenibacillus odorifer</name>
    <dbReference type="NCBI Taxonomy" id="189426"/>
    <lineage>
        <taxon>Bacteria</taxon>
        <taxon>Bacillati</taxon>
        <taxon>Bacillota</taxon>
        <taxon>Bacilli</taxon>
        <taxon>Bacillales</taxon>
        <taxon>Paenibacillaceae</taxon>
        <taxon>Paenibacillus</taxon>
    </lineage>
</organism>
<feature type="domain" description="Fibronectin type-III" evidence="1">
    <location>
        <begin position="159"/>
        <end position="250"/>
    </location>
</feature>
<sequence length="330" mass="36004">MKKLLSLLLILFFVITTIPMNTAFAYDGGLLNGKIMNRGNGLDITQATQTLITDNNESTSIGLNASAIPMVWYKFDSPVSVSSYKVKSTAGIALTLYDANKKVLYTTSPDYPGNIGTAYSVTPTDAVTYVSFNTLLTDPTKTNTVYEVDIFSTDIAPKPPEAPLNLEANGGNAQVLLNWKTTSEANSYNIKRSLTLGGPYTMIVSNVTKTTYTDTAVNNGITYYYIVTAISANGESKNSNESSATPIAPIESGRAILTVKLITDLEKEFDLSMEEINSFLEWYDARDAGTGPSKFAINKDNNIKGPFSKRTEFVIFDKILTFSVDEYSAE</sequence>
<protein>
    <recommendedName>
        <fullName evidence="1">Fibronectin type-III domain-containing protein</fullName>
    </recommendedName>
</protein>
<dbReference type="SUPFAM" id="SSF49265">
    <property type="entry name" value="Fibronectin type III"/>
    <property type="match status" value="1"/>
</dbReference>
<dbReference type="PROSITE" id="PS50853">
    <property type="entry name" value="FN3"/>
    <property type="match status" value="1"/>
</dbReference>
<proteinExistence type="predicted"/>
<dbReference type="Proteomes" id="UP000187158">
    <property type="component" value="Unassembled WGS sequence"/>
</dbReference>
<reference evidence="2 3" key="1">
    <citation type="submission" date="2016-11" db="EMBL/GenBank/DDBJ databases">
        <title>Paenibacillus species isolates.</title>
        <authorList>
            <person name="Beno S.M."/>
        </authorList>
    </citation>
    <scope>NUCLEOTIDE SEQUENCE [LARGE SCALE GENOMIC DNA]</scope>
    <source>
        <strain evidence="2 3">FSL H7-0433</strain>
    </source>
</reference>
<evidence type="ECO:0000313" key="3">
    <source>
        <dbReference type="Proteomes" id="UP000187158"/>
    </source>
</evidence>
<gene>
    <name evidence="2" type="ORF">BSO21_33560</name>
</gene>
<dbReference type="InterPro" id="IPR036116">
    <property type="entry name" value="FN3_sf"/>
</dbReference>
<dbReference type="InterPro" id="IPR013783">
    <property type="entry name" value="Ig-like_fold"/>
</dbReference>
<evidence type="ECO:0000259" key="1">
    <source>
        <dbReference type="PROSITE" id="PS50853"/>
    </source>
</evidence>
<dbReference type="Gene3D" id="2.60.40.10">
    <property type="entry name" value="Immunoglobulins"/>
    <property type="match status" value="1"/>
</dbReference>
<dbReference type="InterPro" id="IPR003961">
    <property type="entry name" value="FN3_dom"/>
</dbReference>
<dbReference type="RefSeq" id="WP_076220960.1">
    <property type="nucleotide sequence ID" value="NZ_MPVM01000033.1"/>
</dbReference>
<comment type="caution">
    <text evidence="2">The sequence shown here is derived from an EMBL/GenBank/DDBJ whole genome shotgun (WGS) entry which is preliminary data.</text>
</comment>